<keyword evidence="2 4" id="KW-0808">Transferase</keyword>
<gene>
    <name evidence="5" type="ordered locus">Sulac_0232</name>
</gene>
<keyword evidence="6" id="KW-1185">Reference proteome</keyword>
<dbReference type="InterPro" id="IPR004381">
    <property type="entry name" value="Glycerate_kinase"/>
</dbReference>
<dbReference type="InterPro" id="IPR036129">
    <property type="entry name" value="Glycerate_kinase_sf"/>
</dbReference>
<evidence type="ECO:0000256" key="2">
    <source>
        <dbReference type="ARBA" id="ARBA00022679"/>
    </source>
</evidence>
<dbReference type="HOGENOM" id="CLU_028255_0_0_9"/>
<dbReference type="PIRSF" id="PIRSF006078">
    <property type="entry name" value="GlxK"/>
    <property type="match status" value="1"/>
</dbReference>
<dbReference type="NCBIfam" id="TIGR00045">
    <property type="entry name" value="glycerate kinase"/>
    <property type="match status" value="1"/>
</dbReference>
<accession>G8TWV5</accession>
<sequence>MRILVAVDSFKGSLTADEAVHWLSQGLMKGARVEVDPCPLADGGEGTSALVERYLGGRRVMAPTVDSFGRPRPGWWVRWGRTAVVESAVGSGYLPPADRPASVWHTTSRGTGMLVHHAQQAPDIDRVIVTLGGTGAVDGGMGFLEALGVEFYDRDGHRLTGMAGHLERVHRIRWPDVVPPIVGLYDTFVPLLGPTGAVRLYGPQKGVTPQDVEPFERHLAHFAHVLQDSLNQSDLTNRPGAGAAGGMGLAIYALGGRLEAGAPAVAQWMDLASRLERADWVITGEGRLDAQSLLGKVVGTVLDQARARYRPVLAVAGALPADLSPFYQAGLTAAWPLVSGPMTVEEAMRDAPRLLQQLGENFARLLMYGDSG</sequence>
<dbReference type="Gene3D" id="3.90.1510.10">
    <property type="entry name" value="Glycerate kinase, domain 2"/>
    <property type="match status" value="1"/>
</dbReference>
<dbReference type="STRING" id="679936.Sulac_0232"/>
<evidence type="ECO:0000256" key="3">
    <source>
        <dbReference type="ARBA" id="ARBA00022777"/>
    </source>
</evidence>
<dbReference type="InterPro" id="IPR018193">
    <property type="entry name" value="Glyc_kinase_flavodox-like_fold"/>
</dbReference>
<dbReference type="PANTHER" id="PTHR21599:SF0">
    <property type="entry name" value="GLYCERATE KINASE"/>
    <property type="match status" value="1"/>
</dbReference>
<dbReference type="GO" id="GO:0031388">
    <property type="term" value="P:organic acid phosphorylation"/>
    <property type="evidence" value="ECO:0007669"/>
    <property type="project" value="UniProtKB-UniRule"/>
</dbReference>
<name>G8TWV5_SULAD</name>
<keyword evidence="3 4" id="KW-0418">Kinase</keyword>
<dbReference type="KEGG" id="sap:Sulac_0232"/>
<reference evidence="5 6" key="2">
    <citation type="journal article" date="2012" name="Stand. Genomic Sci.">
        <title>Complete genome sequence of the moderately thermophilic mineral-sulfide-oxidizing firmicute Sulfobacillus acidophilus type strain (NAL(T)).</title>
        <authorList>
            <person name="Anderson I."/>
            <person name="Chertkov O."/>
            <person name="Chen A."/>
            <person name="Saunders E."/>
            <person name="Lapidus A."/>
            <person name="Nolan M."/>
            <person name="Lucas S."/>
            <person name="Hammon N."/>
            <person name="Deshpande S."/>
            <person name="Cheng J.F."/>
            <person name="Han C."/>
            <person name="Tapia R."/>
            <person name="Goodwin L.A."/>
            <person name="Pitluck S."/>
            <person name="Liolios K."/>
            <person name="Pagani I."/>
            <person name="Ivanova N."/>
            <person name="Mikhailova N."/>
            <person name="Pati A."/>
            <person name="Palaniappan K."/>
            <person name="Land M."/>
            <person name="Pan C."/>
            <person name="Rohde M."/>
            <person name="Pukall R."/>
            <person name="Goker M."/>
            <person name="Detter J.C."/>
            <person name="Woyke T."/>
            <person name="Bristow J."/>
            <person name="Eisen J.A."/>
            <person name="Markowitz V."/>
            <person name="Hugenholtz P."/>
            <person name="Kyrpides N.C."/>
            <person name="Klenk H.P."/>
            <person name="Mavromatis K."/>
        </authorList>
    </citation>
    <scope>NUCLEOTIDE SEQUENCE [LARGE SCALE GENOMIC DNA]</scope>
    <source>
        <strain evidence="6">ATCC 700253 / DSM 10332 / NAL</strain>
    </source>
</reference>
<organism evidence="5 6">
    <name type="scientific">Sulfobacillus acidophilus (strain ATCC 700253 / DSM 10332 / NAL)</name>
    <dbReference type="NCBI Taxonomy" id="679936"/>
    <lineage>
        <taxon>Bacteria</taxon>
        <taxon>Bacillati</taxon>
        <taxon>Bacillota</taxon>
        <taxon>Clostridia</taxon>
        <taxon>Eubacteriales</taxon>
        <taxon>Clostridiales Family XVII. Incertae Sedis</taxon>
        <taxon>Sulfobacillus</taxon>
    </lineage>
</organism>
<dbReference type="SUPFAM" id="SSF110738">
    <property type="entry name" value="Glycerate kinase I"/>
    <property type="match status" value="1"/>
</dbReference>
<evidence type="ECO:0000313" key="5">
    <source>
        <dbReference type="EMBL" id="AEW03803.1"/>
    </source>
</evidence>
<comment type="similarity">
    <text evidence="1 4">Belongs to the glycerate kinase type-1 family.</text>
</comment>
<dbReference type="GO" id="GO:0008887">
    <property type="term" value="F:glycerate kinase activity"/>
    <property type="evidence" value="ECO:0007669"/>
    <property type="project" value="UniProtKB-UniRule"/>
</dbReference>
<reference evidence="6" key="1">
    <citation type="submission" date="2011-12" db="EMBL/GenBank/DDBJ databases">
        <title>The complete genome of chromosome of Sulfobacillus acidophilus DSM 10332.</title>
        <authorList>
            <person name="Lucas S."/>
            <person name="Han J."/>
            <person name="Lapidus A."/>
            <person name="Bruce D."/>
            <person name="Goodwin L."/>
            <person name="Pitluck S."/>
            <person name="Peters L."/>
            <person name="Kyrpides N."/>
            <person name="Mavromatis K."/>
            <person name="Ivanova N."/>
            <person name="Mikhailova N."/>
            <person name="Chertkov O."/>
            <person name="Saunders E."/>
            <person name="Detter J.C."/>
            <person name="Tapia R."/>
            <person name="Han C."/>
            <person name="Land M."/>
            <person name="Hauser L."/>
            <person name="Markowitz V."/>
            <person name="Cheng J.-F."/>
            <person name="Hugenholtz P."/>
            <person name="Woyke T."/>
            <person name="Wu D."/>
            <person name="Pukall R."/>
            <person name="Gehrich-Schroeter G."/>
            <person name="Schneider S."/>
            <person name="Klenk H.-P."/>
            <person name="Eisen J.A."/>
        </authorList>
    </citation>
    <scope>NUCLEOTIDE SEQUENCE [LARGE SCALE GENOMIC DNA]</scope>
    <source>
        <strain evidence="6">ATCC 700253 / DSM 10332 / NAL</strain>
    </source>
</reference>
<proteinExistence type="inferred from homology"/>
<dbReference type="Proteomes" id="UP000005439">
    <property type="component" value="Chromosome"/>
</dbReference>
<protein>
    <submittedName>
        <fullName evidence="5">Glycerate kinase</fullName>
        <ecNumber evidence="5">2.7.1.31</ecNumber>
    </submittedName>
</protein>
<dbReference type="Gene3D" id="3.40.50.10350">
    <property type="entry name" value="Glycerate kinase, domain 1"/>
    <property type="match status" value="1"/>
</dbReference>
<dbReference type="PANTHER" id="PTHR21599">
    <property type="entry name" value="GLYCERATE KINASE"/>
    <property type="match status" value="1"/>
</dbReference>
<evidence type="ECO:0000313" key="6">
    <source>
        <dbReference type="Proteomes" id="UP000005439"/>
    </source>
</evidence>
<evidence type="ECO:0000256" key="1">
    <source>
        <dbReference type="ARBA" id="ARBA00006284"/>
    </source>
</evidence>
<dbReference type="AlphaFoldDB" id="G8TWV5"/>
<dbReference type="InterPro" id="IPR018197">
    <property type="entry name" value="Glycerate_kinase_RE-like"/>
</dbReference>
<evidence type="ECO:0000256" key="4">
    <source>
        <dbReference type="PIRNR" id="PIRNR006078"/>
    </source>
</evidence>
<dbReference type="PATRIC" id="fig|679936.5.peg.236"/>
<dbReference type="Pfam" id="PF02595">
    <property type="entry name" value="Gly_kinase"/>
    <property type="match status" value="1"/>
</dbReference>
<dbReference type="EMBL" id="CP003179">
    <property type="protein sequence ID" value="AEW03803.1"/>
    <property type="molecule type" value="Genomic_DNA"/>
</dbReference>
<dbReference type="EC" id="2.7.1.31" evidence="5"/>